<dbReference type="NCBIfam" id="TIGR00578">
    <property type="entry name" value="ku70"/>
    <property type="match status" value="1"/>
</dbReference>
<name>A0A9P9WS51_9PEZI</name>
<dbReference type="SMART" id="SM00559">
    <property type="entry name" value="Ku78"/>
    <property type="match status" value="1"/>
</dbReference>
<evidence type="ECO:0000256" key="16">
    <source>
        <dbReference type="ARBA" id="ARBA00023242"/>
    </source>
</evidence>
<evidence type="ECO:0000256" key="11">
    <source>
        <dbReference type="ARBA" id="ARBA00022840"/>
    </source>
</evidence>
<dbReference type="GO" id="GO:0006303">
    <property type="term" value="P:double-strand break repair via nonhomologous end joining"/>
    <property type="evidence" value="ECO:0007669"/>
    <property type="project" value="InterPro"/>
</dbReference>
<gene>
    <name evidence="23" type="ORF">JX265_003412</name>
</gene>
<keyword evidence="11" id="KW-0067">ATP-binding</keyword>
<evidence type="ECO:0000256" key="13">
    <source>
        <dbReference type="ARBA" id="ARBA00023125"/>
    </source>
</evidence>
<dbReference type="GO" id="GO:0043564">
    <property type="term" value="C:Ku70:Ku80 complex"/>
    <property type="evidence" value="ECO:0007669"/>
    <property type="project" value="InterPro"/>
</dbReference>
<evidence type="ECO:0000256" key="20">
    <source>
        <dbReference type="PIRSR" id="PIRSR003033-1"/>
    </source>
</evidence>
<evidence type="ECO:0000256" key="5">
    <source>
        <dbReference type="ARBA" id="ARBA00021796"/>
    </source>
</evidence>
<dbReference type="InterPro" id="IPR003034">
    <property type="entry name" value="SAP_dom"/>
</dbReference>
<keyword evidence="12" id="KW-0779">Telomere</keyword>
<accession>A0A9P9WS51</accession>
<dbReference type="CDD" id="cd00788">
    <property type="entry name" value="KU70"/>
    <property type="match status" value="1"/>
</dbReference>
<dbReference type="InterPro" id="IPR047087">
    <property type="entry name" value="KU70_core_dom"/>
</dbReference>
<evidence type="ECO:0000259" key="22">
    <source>
        <dbReference type="PROSITE" id="PS50800"/>
    </source>
</evidence>
<dbReference type="SUPFAM" id="SSF100939">
    <property type="entry name" value="SPOC domain-like"/>
    <property type="match status" value="1"/>
</dbReference>
<evidence type="ECO:0000256" key="4">
    <source>
        <dbReference type="ARBA" id="ARBA00012551"/>
    </source>
</evidence>
<dbReference type="EC" id="3.6.4.12" evidence="4"/>
<dbReference type="CDD" id="cd01458">
    <property type="entry name" value="vWA_ku"/>
    <property type="match status" value="1"/>
</dbReference>
<keyword evidence="7" id="KW-0547">Nucleotide-binding</keyword>
<dbReference type="Gene3D" id="1.10.720.30">
    <property type="entry name" value="SAP domain"/>
    <property type="match status" value="1"/>
</dbReference>
<evidence type="ECO:0000256" key="14">
    <source>
        <dbReference type="ARBA" id="ARBA00023172"/>
    </source>
</evidence>
<comment type="function">
    <text evidence="17">Single-stranded DNA-dependent ATP-dependent helicase. Involved in non-homologous end joining (NHEJ) DNA double strand break repair. DNA-binding is sequence-independent but has a high affinity to nicks in double-stranded DNA and to the ends of duplex DNA. Binds to naturally occurring chromosomal ends, and therefore provides chromosomal end protection. Required also for telomere recombination to repair telomeric ends in the absence of telomerase. KU70, of the KU70/KU80 heterodimer, binds to the stem loop of TLC1, the RNA component of telomerase. Involved in telomere maintenance. Interacts with telomeric repeats and subtelomeric sequences thereby controlling telomere length and protecting against subtelomeric rearrangement. Maintains telomeric chromatin, which is involved in silencing the expression of genes located at the telomere. Required for mating-type switching.</text>
</comment>
<dbReference type="GO" id="GO:0006310">
    <property type="term" value="P:DNA recombination"/>
    <property type="evidence" value="ECO:0007669"/>
    <property type="project" value="UniProtKB-KW"/>
</dbReference>
<evidence type="ECO:0000256" key="10">
    <source>
        <dbReference type="ARBA" id="ARBA00022806"/>
    </source>
</evidence>
<feature type="compositionally biased region" description="Basic and acidic residues" evidence="21">
    <location>
        <begin position="565"/>
        <end position="576"/>
    </location>
</feature>
<dbReference type="InterPro" id="IPR036465">
    <property type="entry name" value="vWFA_dom_sf"/>
</dbReference>
<evidence type="ECO:0000256" key="1">
    <source>
        <dbReference type="ARBA" id="ARBA00004123"/>
    </source>
</evidence>
<dbReference type="OrthoDB" id="3249161at2759"/>
<evidence type="ECO:0000256" key="19">
    <source>
        <dbReference type="ARBA" id="ARBA00047995"/>
    </source>
</evidence>
<dbReference type="GO" id="GO:0003678">
    <property type="term" value="F:DNA helicase activity"/>
    <property type="evidence" value="ECO:0007669"/>
    <property type="project" value="UniProtKB-EC"/>
</dbReference>
<dbReference type="InterPro" id="IPR006165">
    <property type="entry name" value="Ku70"/>
</dbReference>
<dbReference type="Gene3D" id="1.10.1600.10">
    <property type="match status" value="1"/>
</dbReference>
<dbReference type="GO" id="GO:0000781">
    <property type="term" value="C:chromosome, telomeric region"/>
    <property type="evidence" value="ECO:0007669"/>
    <property type="project" value="UniProtKB-SubCell"/>
</dbReference>
<keyword evidence="14" id="KW-0233">DNA recombination</keyword>
<dbReference type="Pfam" id="PF02735">
    <property type="entry name" value="Ku"/>
    <property type="match status" value="1"/>
</dbReference>
<dbReference type="SMART" id="SM00513">
    <property type="entry name" value="SAP"/>
    <property type="match status" value="1"/>
</dbReference>
<dbReference type="GO" id="GO:0042162">
    <property type="term" value="F:telomeric DNA binding"/>
    <property type="evidence" value="ECO:0007669"/>
    <property type="project" value="InterPro"/>
</dbReference>
<feature type="domain" description="SAP" evidence="22">
    <location>
        <begin position="609"/>
        <end position="643"/>
    </location>
</feature>
<organism evidence="23 24">
    <name type="scientific">Neoarthrinium moseri</name>
    <dbReference type="NCBI Taxonomy" id="1658444"/>
    <lineage>
        <taxon>Eukaryota</taxon>
        <taxon>Fungi</taxon>
        <taxon>Dikarya</taxon>
        <taxon>Ascomycota</taxon>
        <taxon>Pezizomycotina</taxon>
        <taxon>Sordariomycetes</taxon>
        <taxon>Xylariomycetidae</taxon>
        <taxon>Amphisphaeriales</taxon>
        <taxon>Apiosporaceae</taxon>
        <taxon>Neoarthrinium</taxon>
    </lineage>
</organism>
<evidence type="ECO:0000256" key="7">
    <source>
        <dbReference type="ARBA" id="ARBA00022741"/>
    </source>
</evidence>
<comment type="subcellular location">
    <subcellularLocation>
        <location evidence="2">Chromosome</location>
        <location evidence="2">Telomere</location>
    </subcellularLocation>
    <subcellularLocation>
        <location evidence="1">Nucleus</location>
    </subcellularLocation>
</comment>
<evidence type="ECO:0000256" key="12">
    <source>
        <dbReference type="ARBA" id="ARBA00022895"/>
    </source>
</evidence>
<evidence type="ECO:0000313" key="24">
    <source>
        <dbReference type="Proteomes" id="UP000829685"/>
    </source>
</evidence>
<dbReference type="PANTHER" id="PTHR12604:SF2">
    <property type="entry name" value="X-RAY REPAIR CROSS-COMPLEMENTING PROTEIN 6"/>
    <property type="match status" value="1"/>
</dbReference>
<dbReference type="Gene3D" id="3.40.50.410">
    <property type="entry name" value="von Willebrand factor, type A domain"/>
    <property type="match status" value="1"/>
</dbReference>
<dbReference type="GO" id="GO:0016787">
    <property type="term" value="F:hydrolase activity"/>
    <property type="evidence" value="ECO:0007669"/>
    <property type="project" value="UniProtKB-KW"/>
</dbReference>
<dbReference type="PROSITE" id="PS50800">
    <property type="entry name" value="SAP"/>
    <property type="match status" value="1"/>
</dbReference>
<comment type="similarity">
    <text evidence="3">Belongs to the ku70 family.</text>
</comment>
<dbReference type="InterPro" id="IPR005161">
    <property type="entry name" value="Ku_N"/>
</dbReference>
<dbReference type="Pfam" id="PF02037">
    <property type="entry name" value="SAP"/>
    <property type="match status" value="1"/>
</dbReference>
<dbReference type="Gene3D" id="2.40.290.10">
    <property type="match status" value="1"/>
</dbReference>
<keyword evidence="24" id="KW-1185">Reference proteome</keyword>
<evidence type="ECO:0000256" key="17">
    <source>
        <dbReference type="ARBA" id="ARBA00024890"/>
    </source>
</evidence>
<dbReference type="InterPro" id="IPR005160">
    <property type="entry name" value="Ku_C"/>
</dbReference>
<evidence type="ECO:0000256" key="9">
    <source>
        <dbReference type="ARBA" id="ARBA00022801"/>
    </source>
</evidence>
<proteinExistence type="inferred from homology"/>
<dbReference type="InterPro" id="IPR036361">
    <property type="entry name" value="SAP_dom_sf"/>
</dbReference>
<evidence type="ECO:0000256" key="21">
    <source>
        <dbReference type="SAM" id="MobiDB-lite"/>
    </source>
</evidence>
<evidence type="ECO:0000256" key="2">
    <source>
        <dbReference type="ARBA" id="ARBA00004574"/>
    </source>
</evidence>
<dbReference type="Gene3D" id="4.10.970.10">
    <property type="entry name" value="Ku70, bridge and pillars"/>
    <property type="match status" value="1"/>
</dbReference>
<comment type="caution">
    <text evidence="23">The sequence shown here is derived from an EMBL/GenBank/DDBJ whole genome shotgun (WGS) entry which is preliminary data.</text>
</comment>
<dbReference type="FunFam" id="3.40.50.410:FF:000071">
    <property type="entry name" value="ATP-dependent DNA helicase II subunit 1"/>
    <property type="match status" value="1"/>
</dbReference>
<dbReference type="InterPro" id="IPR027388">
    <property type="entry name" value="Ku70_bridge/pillars_dom_sf"/>
</dbReference>
<dbReference type="PANTHER" id="PTHR12604">
    <property type="entry name" value="KU AUTOANTIGEN DNA HELICASE"/>
    <property type="match status" value="1"/>
</dbReference>
<dbReference type="AlphaFoldDB" id="A0A9P9WS51"/>
<evidence type="ECO:0000256" key="3">
    <source>
        <dbReference type="ARBA" id="ARBA00005240"/>
    </source>
</evidence>
<dbReference type="Pfam" id="PF03731">
    <property type="entry name" value="Ku_N"/>
    <property type="match status" value="1"/>
</dbReference>
<dbReference type="GO" id="GO:0005524">
    <property type="term" value="F:ATP binding"/>
    <property type="evidence" value="ECO:0007669"/>
    <property type="project" value="UniProtKB-KW"/>
</dbReference>
<keyword evidence="9" id="KW-0378">Hydrolase</keyword>
<dbReference type="InterPro" id="IPR016194">
    <property type="entry name" value="SPOC-like_C_dom_sf"/>
</dbReference>
<dbReference type="SUPFAM" id="SSF68906">
    <property type="entry name" value="SAP domain"/>
    <property type="match status" value="1"/>
</dbReference>
<dbReference type="Proteomes" id="UP000829685">
    <property type="component" value="Unassembled WGS sequence"/>
</dbReference>
<keyword evidence="13" id="KW-0238">DNA-binding</keyword>
<evidence type="ECO:0000256" key="6">
    <source>
        <dbReference type="ARBA" id="ARBA00022454"/>
    </source>
</evidence>
<evidence type="ECO:0000256" key="18">
    <source>
        <dbReference type="ARBA" id="ARBA00031811"/>
    </source>
</evidence>
<comment type="catalytic activity">
    <reaction evidence="19">
        <text>ATP + H2O = ADP + phosphate + H(+)</text>
        <dbReference type="Rhea" id="RHEA:13065"/>
        <dbReference type="ChEBI" id="CHEBI:15377"/>
        <dbReference type="ChEBI" id="CHEBI:15378"/>
        <dbReference type="ChEBI" id="CHEBI:30616"/>
        <dbReference type="ChEBI" id="CHEBI:43474"/>
        <dbReference type="ChEBI" id="CHEBI:456216"/>
        <dbReference type="EC" id="3.6.4.12"/>
    </reaction>
</comment>
<feature type="compositionally biased region" description="Acidic residues" evidence="21">
    <location>
        <begin position="12"/>
        <end position="24"/>
    </location>
</feature>
<keyword evidence="15" id="KW-0234">DNA repair</keyword>
<dbReference type="EMBL" id="JAFIMR010000006">
    <property type="protein sequence ID" value="KAI1877404.1"/>
    <property type="molecule type" value="Genomic_DNA"/>
</dbReference>
<keyword evidence="16" id="KW-0539">Nucleus</keyword>
<feature type="compositionally biased region" description="Basic and acidic residues" evidence="21">
    <location>
        <begin position="1"/>
        <end position="11"/>
    </location>
</feature>
<protein>
    <recommendedName>
        <fullName evidence="5">ATP-dependent DNA helicase II subunit 1</fullName>
        <ecNumber evidence="4">3.6.4.12</ecNumber>
    </recommendedName>
    <alternativeName>
        <fullName evidence="18">ATP-dependent DNA helicase II subunit Ku70</fullName>
    </alternativeName>
</protein>
<sequence length="647" mass="73050">MAERNDHYKREEDEEEEEEEELDENYYKAQKDALLFAINVSPSMLKDPPPSEDKKAIKDNAVIAALKSAHQVMQQRIISNAKDMMGIILFGTEKTKYVDFDGKPSNLSYPHCYVYTPLDVPAAEDVKQLRSFVHDGDDEDQLLVPSPDGVDIKDLLFCANQIFTQKAPNFGSRRLFIITDNDDPHPGDKSASESARTRAQDLYDLGVNIEVFPITHGEDSKFDLTKFYDNIVYPDPTSEALDSERFNTSKSGDLNSLIKNITSKQTPKRAYFSNMTFELGPGLNISVKGYNIIQKQSPARSCYIWLDGETAQMAVSETTRMAEDTTRTVSTGEVKKAYKFGGEYVYFSPEEQKEVKQFGSSTIRIIGFKDRSLLKFWMSMKKSVFIYPSEEGYIGSTRVFSALWKKLLKSGKIGIAWHVSRTNANPVLVAVIPSRAQDDEDSGTPFLPAGLWLYPIPFADDVRPPPGVKTVRTTDELTNQMNKIVRVLQLPNAAYDPTKYPNPSLQWHYRILQALALEEEVPDEPDDKTKPKTKAIHKRVGGHIEDWSNLADQELTKYEEQQGIKRELEHDDEPRPAKKAKKTIKAENGDGGSVMNDAALKKKFNSGELTKLKVVDLKDILAAHGLDTKGKKAELVERLEQWVEDNL</sequence>
<keyword evidence="6" id="KW-0158">Chromosome</keyword>
<feature type="region of interest" description="Disordered" evidence="21">
    <location>
        <begin position="565"/>
        <end position="596"/>
    </location>
</feature>
<dbReference type="InterPro" id="IPR006164">
    <property type="entry name" value="DNA_bd_Ku70/Ku80"/>
</dbReference>
<evidence type="ECO:0000313" key="23">
    <source>
        <dbReference type="EMBL" id="KAI1877404.1"/>
    </source>
</evidence>
<feature type="region of interest" description="Disordered" evidence="21">
    <location>
        <begin position="1"/>
        <end position="24"/>
    </location>
</feature>
<dbReference type="PIRSF" id="PIRSF003033">
    <property type="entry name" value="Ku70"/>
    <property type="match status" value="1"/>
</dbReference>
<evidence type="ECO:0000256" key="15">
    <source>
        <dbReference type="ARBA" id="ARBA00023204"/>
    </source>
</evidence>
<feature type="active site" description="Schiff-base intermediate with DNA; for 5'-deoxyribose-5-phosphate lyase activity" evidence="20">
    <location>
        <position position="28"/>
    </location>
</feature>
<reference evidence="23" key="1">
    <citation type="submission" date="2021-03" db="EMBL/GenBank/DDBJ databases">
        <title>Revisited historic fungal species revealed as producer of novel bioactive compounds through whole genome sequencing and comparative genomics.</title>
        <authorList>
            <person name="Vignolle G.A."/>
            <person name="Hochenegger N."/>
            <person name="Mach R.L."/>
            <person name="Mach-Aigner A.R."/>
            <person name="Javad Rahimi M."/>
            <person name="Salim K.A."/>
            <person name="Chan C.M."/>
            <person name="Lim L.B.L."/>
            <person name="Cai F."/>
            <person name="Druzhinina I.S."/>
            <person name="U'Ren J.M."/>
            <person name="Derntl C."/>
        </authorList>
    </citation>
    <scope>NUCLEOTIDE SEQUENCE</scope>
    <source>
        <strain evidence="23">TUCIM 5799</strain>
    </source>
</reference>
<dbReference type="GO" id="GO:0003684">
    <property type="term" value="F:damaged DNA binding"/>
    <property type="evidence" value="ECO:0007669"/>
    <property type="project" value="InterPro"/>
</dbReference>
<evidence type="ECO:0000256" key="8">
    <source>
        <dbReference type="ARBA" id="ARBA00022763"/>
    </source>
</evidence>
<keyword evidence="10" id="KW-0347">Helicase</keyword>
<dbReference type="GO" id="GO:0003690">
    <property type="term" value="F:double-stranded DNA binding"/>
    <property type="evidence" value="ECO:0007669"/>
    <property type="project" value="TreeGrafter"/>
</dbReference>
<dbReference type="GO" id="GO:0000723">
    <property type="term" value="P:telomere maintenance"/>
    <property type="evidence" value="ECO:0007669"/>
    <property type="project" value="InterPro"/>
</dbReference>
<keyword evidence="8" id="KW-0227">DNA damage</keyword>
<dbReference type="SUPFAM" id="SSF53300">
    <property type="entry name" value="vWA-like"/>
    <property type="match status" value="1"/>
</dbReference>
<dbReference type="Pfam" id="PF03730">
    <property type="entry name" value="Ku_C"/>
    <property type="match status" value="1"/>
</dbReference>